<dbReference type="AlphaFoldDB" id="Q1QL17"/>
<reference evidence="1 2" key="1">
    <citation type="submission" date="2006-03" db="EMBL/GenBank/DDBJ databases">
        <title>Complete sequence of chromosome of Nitrobacter hamburgensis X14.</title>
        <authorList>
            <consortium name="US DOE Joint Genome Institute"/>
            <person name="Copeland A."/>
            <person name="Lucas S."/>
            <person name="Lapidus A."/>
            <person name="Barry K."/>
            <person name="Detter J.C."/>
            <person name="Glavina del Rio T."/>
            <person name="Hammon N."/>
            <person name="Israni S."/>
            <person name="Dalin E."/>
            <person name="Tice H."/>
            <person name="Pitluck S."/>
            <person name="Chain P."/>
            <person name="Malfatti S."/>
            <person name="Shin M."/>
            <person name="Vergez L."/>
            <person name="Schmutz J."/>
            <person name="Larimer F."/>
            <person name="Land M."/>
            <person name="Hauser L."/>
            <person name="Kyrpides N."/>
            <person name="Ivanova N."/>
            <person name="Ward B."/>
            <person name="Arp D."/>
            <person name="Klotz M."/>
            <person name="Stein L."/>
            <person name="O'Mullan G."/>
            <person name="Starkenburg S."/>
            <person name="Sayavedra L."/>
            <person name="Poret-Peterson A.T."/>
            <person name="Gentry M.E."/>
            <person name="Bruce D."/>
            <person name="Richardson P."/>
        </authorList>
    </citation>
    <scope>NUCLEOTIDE SEQUENCE [LARGE SCALE GENOMIC DNA]</scope>
    <source>
        <strain evidence="2">DSM 10229 / NCIMB 13809 / X14</strain>
    </source>
</reference>
<dbReference type="HOGENOM" id="CLU_2396651_0_0_5"/>
<gene>
    <name evidence="1" type="ordered locus">Nham_2288</name>
</gene>
<dbReference type="Proteomes" id="UP000001953">
    <property type="component" value="Chromosome"/>
</dbReference>
<protein>
    <submittedName>
        <fullName evidence="1">Uncharacterized protein</fullName>
    </submittedName>
</protein>
<dbReference type="KEGG" id="nha:Nham_2288"/>
<keyword evidence="2" id="KW-1185">Reference proteome</keyword>
<name>Q1QL17_NITHX</name>
<dbReference type="EMBL" id="CP000319">
    <property type="protein sequence ID" value="ABE63080.1"/>
    <property type="molecule type" value="Genomic_DNA"/>
</dbReference>
<sequence length="93" mass="10429">MNPARETRRMAQSRQWRYENGESAWLSMLVETLERLSDPEVRAVPCDPGDLTAAKAHLAAHLPHPHCPLGLYGSHLRDFPASMESKPGSSFLF</sequence>
<evidence type="ECO:0000313" key="2">
    <source>
        <dbReference type="Proteomes" id="UP000001953"/>
    </source>
</evidence>
<accession>Q1QL17</accession>
<organism evidence="1 2">
    <name type="scientific">Nitrobacter hamburgensis (strain DSM 10229 / NCIMB 13809 / X14)</name>
    <dbReference type="NCBI Taxonomy" id="323097"/>
    <lineage>
        <taxon>Bacteria</taxon>
        <taxon>Pseudomonadati</taxon>
        <taxon>Pseudomonadota</taxon>
        <taxon>Alphaproteobacteria</taxon>
        <taxon>Hyphomicrobiales</taxon>
        <taxon>Nitrobacteraceae</taxon>
        <taxon>Nitrobacter</taxon>
    </lineage>
</organism>
<evidence type="ECO:0000313" key="1">
    <source>
        <dbReference type="EMBL" id="ABE63080.1"/>
    </source>
</evidence>
<proteinExistence type="predicted"/>